<evidence type="ECO:0000259" key="8">
    <source>
        <dbReference type="Pfam" id="PF02687"/>
    </source>
</evidence>
<dbReference type="GO" id="GO:0098797">
    <property type="term" value="C:plasma membrane protein complex"/>
    <property type="evidence" value="ECO:0007669"/>
    <property type="project" value="TreeGrafter"/>
</dbReference>
<feature type="transmembrane region" description="Helical" evidence="7">
    <location>
        <begin position="21"/>
        <end position="40"/>
    </location>
</feature>
<dbReference type="InterPro" id="IPR003838">
    <property type="entry name" value="ABC3_permease_C"/>
</dbReference>
<evidence type="ECO:0000313" key="10">
    <source>
        <dbReference type="EMBL" id="SEN27672.1"/>
    </source>
</evidence>
<dbReference type="Proteomes" id="UP000182719">
    <property type="component" value="Unassembled WGS sequence"/>
</dbReference>
<dbReference type="InterPro" id="IPR051447">
    <property type="entry name" value="Lipoprotein-release_system"/>
</dbReference>
<dbReference type="PANTHER" id="PTHR30489">
    <property type="entry name" value="LIPOPROTEIN-RELEASING SYSTEM TRANSMEMBRANE PROTEIN LOLE"/>
    <property type="match status" value="1"/>
</dbReference>
<organism evidence="10 11">
    <name type="scientific">Stigmatella aurantiaca</name>
    <dbReference type="NCBI Taxonomy" id="41"/>
    <lineage>
        <taxon>Bacteria</taxon>
        <taxon>Pseudomonadati</taxon>
        <taxon>Myxococcota</taxon>
        <taxon>Myxococcia</taxon>
        <taxon>Myxococcales</taxon>
        <taxon>Cystobacterineae</taxon>
        <taxon>Archangiaceae</taxon>
        <taxon>Stigmatella</taxon>
    </lineage>
</organism>
<evidence type="ECO:0000256" key="5">
    <source>
        <dbReference type="ARBA" id="ARBA00022989"/>
    </source>
</evidence>
<feature type="transmembrane region" description="Helical" evidence="7">
    <location>
        <begin position="290"/>
        <end position="316"/>
    </location>
</feature>
<protein>
    <submittedName>
        <fullName evidence="10">Putative ABC transport system permease protein</fullName>
    </submittedName>
</protein>
<keyword evidence="5 7" id="KW-1133">Transmembrane helix</keyword>
<feature type="domain" description="MacB-like periplasmic core" evidence="9">
    <location>
        <begin position="20"/>
        <end position="263"/>
    </location>
</feature>
<feature type="transmembrane region" description="Helical" evidence="7">
    <location>
        <begin position="336"/>
        <end position="367"/>
    </location>
</feature>
<gene>
    <name evidence="10" type="ORF">SAMN05444354_13627</name>
</gene>
<dbReference type="InterPro" id="IPR025857">
    <property type="entry name" value="MacB_PCD"/>
</dbReference>
<dbReference type="GO" id="GO:0044874">
    <property type="term" value="P:lipoprotein localization to outer membrane"/>
    <property type="evidence" value="ECO:0007669"/>
    <property type="project" value="TreeGrafter"/>
</dbReference>
<evidence type="ECO:0000256" key="6">
    <source>
        <dbReference type="ARBA" id="ARBA00023136"/>
    </source>
</evidence>
<keyword evidence="3" id="KW-1003">Cell membrane</keyword>
<reference evidence="11" key="1">
    <citation type="submission" date="2016-10" db="EMBL/GenBank/DDBJ databases">
        <authorList>
            <person name="Varghese N."/>
            <person name="Submissions S."/>
        </authorList>
    </citation>
    <scope>NUCLEOTIDE SEQUENCE [LARGE SCALE GENOMIC DNA]</scope>
    <source>
        <strain evidence="11">DSM 17044</strain>
    </source>
</reference>
<name>A0A1H8F7L8_STIAU</name>
<keyword evidence="11" id="KW-1185">Reference proteome</keyword>
<evidence type="ECO:0000256" key="2">
    <source>
        <dbReference type="ARBA" id="ARBA00005236"/>
    </source>
</evidence>
<dbReference type="OrthoDB" id="9809768at2"/>
<feature type="transmembrane region" description="Helical" evidence="7">
    <location>
        <begin position="387"/>
        <end position="409"/>
    </location>
</feature>
<dbReference type="EMBL" id="FOAP01000036">
    <property type="protein sequence ID" value="SEN27672.1"/>
    <property type="molecule type" value="Genomic_DNA"/>
</dbReference>
<accession>A0A1H8F7L8</accession>
<feature type="domain" description="ABC3 transporter permease C-terminal" evidence="8">
    <location>
        <begin position="294"/>
        <end position="419"/>
    </location>
</feature>
<evidence type="ECO:0000256" key="7">
    <source>
        <dbReference type="SAM" id="Phobius"/>
    </source>
</evidence>
<dbReference type="Pfam" id="PF02687">
    <property type="entry name" value="FtsX"/>
    <property type="match status" value="1"/>
</dbReference>
<proteinExistence type="inferred from homology"/>
<evidence type="ECO:0000313" key="11">
    <source>
        <dbReference type="Proteomes" id="UP000182719"/>
    </source>
</evidence>
<dbReference type="PANTHER" id="PTHR30489:SF0">
    <property type="entry name" value="LIPOPROTEIN-RELEASING SYSTEM TRANSMEMBRANE PROTEIN LOLE"/>
    <property type="match status" value="1"/>
</dbReference>
<dbReference type="AlphaFoldDB" id="A0A1H8F7L8"/>
<evidence type="ECO:0000256" key="1">
    <source>
        <dbReference type="ARBA" id="ARBA00004651"/>
    </source>
</evidence>
<comment type="subcellular location">
    <subcellularLocation>
        <location evidence="1">Cell membrane</location>
        <topology evidence="1">Multi-pass membrane protein</topology>
    </subcellularLocation>
</comment>
<keyword evidence="4 7" id="KW-0812">Transmembrane</keyword>
<comment type="similarity">
    <text evidence="2">Belongs to the ABC-4 integral membrane protein family. LolC/E subfamily.</text>
</comment>
<sequence length="426" mass="45618">MSTSLPSIAVRNVARNGRRSFITLAAVLLGVTAVIVLRGISDGFVRLMEDEVVQGRTGALQIHRKGFVDSVEALPLEPNMPYDDEMRERIRSVPGVTGITGHIQFSGLVSNGVSQTMFVGRALDMKTEKQAVPRSGFDVRVGGEELTEADYTHGIFGAELIKSFGAVTQTAKKKALAENAPGAQALVEQVTLSSTSPKGRSNSFDVSIKGLSDSNLPFENKRVATVPLALAQDLLGMQGRVTEYAVAVDNLENLERIAAELRTKLGPEYEVHTWQELQPFVRDVIVRLKVVLGFVSAVLGIIIVTGIINVMLMSVFERVREIGTMLAVGVRRRQVLTLFLTEAAFLGLLGSLGGAAIGSALVALLASKGIPMKSLGSGVESLLRPELHAPFMLGTLAFATLGAVLAASYPAWRASRMQPVDALRSV</sequence>
<dbReference type="Pfam" id="PF12704">
    <property type="entry name" value="MacB_PCD"/>
    <property type="match status" value="1"/>
</dbReference>
<dbReference type="RefSeq" id="WP_075011311.1">
    <property type="nucleotide sequence ID" value="NZ_FOAP01000036.1"/>
</dbReference>
<evidence type="ECO:0000259" key="9">
    <source>
        <dbReference type="Pfam" id="PF12704"/>
    </source>
</evidence>
<evidence type="ECO:0000256" key="3">
    <source>
        <dbReference type="ARBA" id="ARBA00022475"/>
    </source>
</evidence>
<evidence type="ECO:0000256" key="4">
    <source>
        <dbReference type="ARBA" id="ARBA00022692"/>
    </source>
</evidence>
<keyword evidence="6 7" id="KW-0472">Membrane</keyword>